<dbReference type="Gene3D" id="1.10.10.10">
    <property type="entry name" value="Winged helix-like DNA-binding domain superfamily/Winged helix DNA-binding domain"/>
    <property type="match status" value="1"/>
</dbReference>
<name>A0ABV5CB40_9SPHI</name>
<dbReference type="SUPFAM" id="SSF46785">
    <property type="entry name" value="Winged helix' DNA-binding domain"/>
    <property type="match status" value="1"/>
</dbReference>
<feature type="domain" description="HTH marR-type" evidence="4">
    <location>
        <begin position="1"/>
        <end position="140"/>
    </location>
</feature>
<dbReference type="PANTHER" id="PTHR42756">
    <property type="entry name" value="TRANSCRIPTIONAL REGULATOR, MARR"/>
    <property type="match status" value="1"/>
</dbReference>
<evidence type="ECO:0000313" key="6">
    <source>
        <dbReference type="Proteomes" id="UP001580928"/>
    </source>
</evidence>
<dbReference type="PROSITE" id="PS01117">
    <property type="entry name" value="HTH_MARR_1"/>
    <property type="match status" value="1"/>
</dbReference>
<dbReference type="InterPro" id="IPR023187">
    <property type="entry name" value="Tscrpt_reg_MarR-type_CS"/>
</dbReference>
<dbReference type="InterPro" id="IPR036388">
    <property type="entry name" value="WH-like_DNA-bd_sf"/>
</dbReference>
<dbReference type="EMBL" id="JBBVGT010000002">
    <property type="protein sequence ID" value="MFB5944757.1"/>
    <property type="molecule type" value="Genomic_DNA"/>
</dbReference>
<protein>
    <submittedName>
        <fullName evidence="5">MarR family transcriptional regulator</fullName>
    </submittedName>
</protein>
<evidence type="ECO:0000256" key="3">
    <source>
        <dbReference type="ARBA" id="ARBA00023163"/>
    </source>
</evidence>
<gene>
    <name evidence="5" type="ORF">WKR92_02815</name>
</gene>
<organism evidence="5 6">
    <name type="scientific">Albibacterium profundi</name>
    <dbReference type="NCBI Taxonomy" id="3134906"/>
    <lineage>
        <taxon>Bacteria</taxon>
        <taxon>Pseudomonadati</taxon>
        <taxon>Bacteroidota</taxon>
        <taxon>Sphingobacteriia</taxon>
        <taxon>Sphingobacteriales</taxon>
        <taxon>Sphingobacteriaceae</taxon>
        <taxon>Albibacterium</taxon>
    </lineage>
</organism>
<dbReference type="PRINTS" id="PR00598">
    <property type="entry name" value="HTHMARR"/>
</dbReference>
<evidence type="ECO:0000256" key="1">
    <source>
        <dbReference type="ARBA" id="ARBA00023015"/>
    </source>
</evidence>
<dbReference type="InterPro" id="IPR000835">
    <property type="entry name" value="HTH_MarR-typ"/>
</dbReference>
<comment type="caution">
    <text evidence="5">The sequence shown here is derived from an EMBL/GenBank/DDBJ whole genome shotgun (WGS) entry which is preliminary data.</text>
</comment>
<evidence type="ECO:0000256" key="2">
    <source>
        <dbReference type="ARBA" id="ARBA00023125"/>
    </source>
</evidence>
<dbReference type="InterPro" id="IPR036390">
    <property type="entry name" value="WH_DNA-bd_sf"/>
</dbReference>
<dbReference type="Pfam" id="PF01047">
    <property type="entry name" value="MarR"/>
    <property type="match status" value="1"/>
</dbReference>
<evidence type="ECO:0000313" key="5">
    <source>
        <dbReference type="EMBL" id="MFB5944757.1"/>
    </source>
</evidence>
<evidence type="ECO:0000259" key="4">
    <source>
        <dbReference type="PROSITE" id="PS50995"/>
    </source>
</evidence>
<dbReference type="SMART" id="SM00347">
    <property type="entry name" value="HTH_MARR"/>
    <property type="match status" value="1"/>
</dbReference>
<keyword evidence="6" id="KW-1185">Reference proteome</keyword>
<reference evidence="5 6" key="1">
    <citation type="submission" date="2024-04" db="EMBL/GenBank/DDBJ databases">
        <title>Albibacterium profundi sp. nov., isolated from sediment of the Challenger Deep of Mariana Trench.</title>
        <authorList>
            <person name="Wang Y."/>
        </authorList>
    </citation>
    <scope>NUCLEOTIDE SEQUENCE [LARGE SCALE GENOMIC DNA]</scope>
    <source>
        <strain evidence="5 6">RHL897</strain>
    </source>
</reference>
<dbReference type="Proteomes" id="UP001580928">
    <property type="component" value="Unassembled WGS sequence"/>
</dbReference>
<accession>A0ABV5CB40</accession>
<dbReference type="RefSeq" id="WP_375556318.1">
    <property type="nucleotide sequence ID" value="NZ_JBBVGT010000002.1"/>
</dbReference>
<dbReference type="PROSITE" id="PS50995">
    <property type="entry name" value="HTH_MARR_2"/>
    <property type="match status" value="1"/>
</dbReference>
<keyword evidence="1" id="KW-0805">Transcription regulation</keyword>
<dbReference type="PANTHER" id="PTHR42756:SF1">
    <property type="entry name" value="TRANSCRIPTIONAL REPRESSOR OF EMRAB OPERON"/>
    <property type="match status" value="1"/>
</dbReference>
<keyword evidence="3" id="KW-0804">Transcription</keyword>
<keyword evidence="2" id="KW-0238">DNA-binding</keyword>
<proteinExistence type="predicted"/>
<sequence>MKISISDIFNIVIGRTTNIVNRKLQREFKRANLAITHEQWTLLSALWNEDGQTQQSLSEKTFRDKTSVTRLINKLESRSLVVRVTDKYDQRTNLIYLTAQGKSLENTTTQILKQTYQKAIAGISEKDILICKDVLNRVFDNLKD</sequence>